<dbReference type="Proteomes" id="UP000185192">
    <property type="component" value="Unassembled WGS sequence"/>
</dbReference>
<name>A0A1N6EJH2_9SPHN</name>
<organism evidence="6 7">
    <name type="scientific">Parasphingorhabdus marina DSM 22363</name>
    <dbReference type="NCBI Taxonomy" id="1123272"/>
    <lineage>
        <taxon>Bacteria</taxon>
        <taxon>Pseudomonadati</taxon>
        <taxon>Pseudomonadota</taxon>
        <taxon>Alphaproteobacteria</taxon>
        <taxon>Sphingomonadales</taxon>
        <taxon>Sphingomonadaceae</taxon>
        <taxon>Parasphingorhabdus</taxon>
    </lineage>
</organism>
<comment type="similarity">
    <text evidence="1">Belongs to the HipA Ser/Thr kinase family.</text>
</comment>
<dbReference type="PANTHER" id="PTHR37419">
    <property type="entry name" value="SERINE/THREONINE-PROTEIN KINASE TOXIN HIPA"/>
    <property type="match status" value="1"/>
</dbReference>
<evidence type="ECO:0000259" key="4">
    <source>
        <dbReference type="Pfam" id="PF07804"/>
    </source>
</evidence>
<dbReference type="GO" id="GO:0004674">
    <property type="term" value="F:protein serine/threonine kinase activity"/>
    <property type="evidence" value="ECO:0007669"/>
    <property type="project" value="TreeGrafter"/>
</dbReference>
<dbReference type="InterPro" id="IPR017508">
    <property type="entry name" value="HipA_N1"/>
</dbReference>
<sequence>MLALQVRLEEVPTPLGYLRRDDHGVTSFLYDEDYIASGTTLPLSLSLPISSTAYNDFATRAYFGNLIQENDQLDQVLNRHRLGREDIVGLLEHLGADCPGAISCLPLNADPVKVPGNLAEDYENLDQGLLVEIVDRLANKEPLPEAVRDPSPLAGVQNKIAICAHGDGTFSMPKPGLGVPTTHILKVPSIADYNDAKREQISAMLAKSAGLDVVVPDVLSIGAHKTLLIQRFDRRISKNGLVTRIHQEDFMQAAGLPHDLKYERRGNDRLKFNSAVVRSILKKSAQPALAIRNFLLTTFFNLAIGNNDNHGKNHALLYDQGSVPRLAPIYDLLPILLSSEYTHELAFNIGEAKSADEIKNTDIAIFLAQFGLEENRASRFQKEDVAKLLSTVDQAASELIKDNDKNFDDLVGHEISRLSSIMELDLPIRTRDFHAIAGGGWQLS</sequence>
<reference evidence="7" key="1">
    <citation type="submission" date="2016-11" db="EMBL/GenBank/DDBJ databases">
        <authorList>
            <person name="Varghese N."/>
            <person name="Submissions S."/>
        </authorList>
    </citation>
    <scope>NUCLEOTIDE SEQUENCE [LARGE SCALE GENOMIC DNA]</scope>
    <source>
        <strain evidence="7">DSM 22363</strain>
    </source>
</reference>
<evidence type="ECO:0000313" key="7">
    <source>
        <dbReference type="Proteomes" id="UP000185192"/>
    </source>
</evidence>
<feature type="domain" description="HipA N-terminal subdomain 1" evidence="5">
    <location>
        <begin position="6"/>
        <end position="104"/>
    </location>
</feature>
<dbReference type="Pfam" id="PF13657">
    <property type="entry name" value="Couple_hipA"/>
    <property type="match status" value="1"/>
</dbReference>
<dbReference type="NCBIfam" id="TIGR03071">
    <property type="entry name" value="couple_hipA"/>
    <property type="match status" value="1"/>
</dbReference>
<proteinExistence type="inferred from homology"/>
<dbReference type="AlphaFoldDB" id="A0A1N6EJH2"/>
<accession>A0A1N6EJH2</accession>
<protein>
    <submittedName>
        <fullName evidence="6">Serine/threonine-protein kinase HipA</fullName>
    </submittedName>
</protein>
<dbReference type="InterPro" id="IPR012893">
    <property type="entry name" value="HipA-like_C"/>
</dbReference>
<dbReference type="RefSeq" id="WP_074205065.1">
    <property type="nucleotide sequence ID" value="NZ_FSQW01000002.1"/>
</dbReference>
<dbReference type="InterPro" id="IPR052028">
    <property type="entry name" value="HipA_Ser/Thr_kinase"/>
</dbReference>
<dbReference type="EMBL" id="FSQW01000002">
    <property type="protein sequence ID" value="SIN83158.1"/>
    <property type="molecule type" value="Genomic_DNA"/>
</dbReference>
<keyword evidence="2" id="KW-0808">Transferase</keyword>
<evidence type="ECO:0000256" key="3">
    <source>
        <dbReference type="ARBA" id="ARBA00022777"/>
    </source>
</evidence>
<keyword evidence="7" id="KW-1185">Reference proteome</keyword>
<dbReference type="OrthoDB" id="9805913at2"/>
<gene>
    <name evidence="6" type="ORF">SAMN02745824_1956</name>
</gene>
<dbReference type="Gene3D" id="1.10.1070.20">
    <property type="match status" value="1"/>
</dbReference>
<dbReference type="STRING" id="1123272.SAMN02745824_1956"/>
<keyword evidence="3 6" id="KW-0418">Kinase</keyword>
<dbReference type="Pfam" id="PF07804">
    <property type="entry name" value="HipA_C"/>
    <property type="match status" value="1"/>
</dbReference>
<evidence type="ECO:0000259" key="5">
    <source>
        <dbReference type="Pfam" id="PF13657"/>
    </source>
</evidence>
<evidence type="ECO:0000313" key="6">
    <source>
        <dbReference type="EMBL" id="SIN83158.1"/>
    </source>
</evidence>
<dbReference type="PANTHER" id="PTHR37419:SF1">
    <property type="entry name" value="SERINE_THREONINE-PROTEIN KINASE TOXIN HIPA"/>
    <property type="match status" value="1"/>
</dbReference>
<feature type="domain" description="HipA-like C-terminal" evidence="4">
    <location>
        <begin position="153"/>
        <end position="391"/>
    </location>
</feature>
<evidence type="ECO:0000256" key="2">
    <source>
        <dbReference type="ARBA" id="ARBA00022679"/>
    </source>
</evidence>
<dbReference type="GO" id="GO:0005829">
    <property type="term" value="C:cytosol"/>
    <property type="evidence" value="ECO:0007669"/>
    <property type="project" value="TreeGrafter"/>
</dbReference>
<evidence type="ECO:0000256" key="1">
    <source>
        <dbReference type="ARBA" id="ARBA00010164"/>
    </source>
</evidence>